<dbReference type="Gramene" id="mRNA:HanXRQr2_Chr14g0620541">
    <property type="protein sequence ID" value="CDS:HanXRQr2_Chr14g0620541.1"/>
    <property type="gene ID" value="HanXRQr2_Chr14g0620541"/>
</dbReference>
<accession>A0A9K3H4I5</accession>
<sequence length="83" mass="9879">MSNITIFYEPKSYVFNKIMMQKQENTYQVVHELHTILDSSSLNNIFHTRTCLVIRIHHSSPNYLLFSLNIQLVILNMLQVFYT</sequence>
<evidence type="ECO:0000313" key="2">
    <source>
        <dbReference type="Proteomes" id="UP000215914"/>
    </source>
</evidence>
<gene>
    <name evidence="1" type="ORF">HanXRQr2_Chr14g0620541</name>
</gene>
<dbReference type="EMBL" id="MNCJ02000329">
    <property type="protein sequence ID" value="KAF5767112.1"/>
    <property type="molecule type" value="Genomic_DNA"/>
</dbReference>
<dbReference type="AlphaFoldDB" id="A0A9K3H4I5"/>
<protein>
    <submittedName>
        <fullName evidence="1">Uncharacterized protein</fullName>
    </submittedName>
</protein>
<proteinExistence type="predicted"/>
<evidence type="ECO:0000313" key="1">
    <source>
        <dbReference type="EMBL" id="KAF5767112.1"/>
    </source>
</evidence>
<dbReference type="Proteomes" id="UP000215914">
    <property type="component" value="Unassembled WGS sequence"/>
</dbReference>
<keyword evidence="2" id="KW-1185">Reference proteome</keyword>
<comment type="caution">
    <text evidence="1">The sequence shown here is derived from an EMBL/GenBank/DDBJ whole genome shotgun (WGS) entry which is preliminary data.</text>
</comment>
<reference evidence="1" key="2">
    <citation type="submission" date="2020-06" db="EMBL/GenBank/DDBJ databases">
        <title>Helianthus annuus Genome sequencing and assembly Release 2.</title>
        <authorList>
            <person name="Gouzy J."/>
            <person name="Langlade N."/>
            <person name="Munos S."/>
        </authorList>
    </citation>
    <scope>NUCLEOTIDE SEQUENCE</scope>
    <source>
        <tissue evidence="1">Leaves</tissue>
    </source>
</reference>
<name>A0A9K3H4I5_HELAN</name>
<reference evidence="1" key="1">
    <citation type="journal article" date="2017" name="Nature">
        <title>The sunflower genome provides insights into oil metabolism, flowering and Asterid evolution.</title>
        <authorList>
            <person name="Badouin H."/>
            <person name="Gouzy J."/>
            <person name="Grassa C.J."/>
            <person name="Murat F."/>
            <person name="Staton S.E."/>
            <person name="Cottret L."/>
            <person name="Lelandais-Briere C."/>
            <person name="Owens G.L."/>
            <person name="Carrere S."/>
            <person name="Mayjonade B."/>
            <person name="Legrand L."/>
            <person name="Gill N."/>
            <person name="Kane N.C."/>
            <person name="Bowers J.E."/>
            <person name="Hubner S."/>
            <person name="Bellec A."/>
            <person name="Berard A."/>
            <person name="Berges H."/>
            <person name="Blanchet N."/>
            <person name="Boniface M.C."/>
            <person name="Brunel D."/>
            <person name="Catrice O."/>
            <person name="Chaidir N."/>
            <person name="Claudel C."/>
            <person name="Donnadieu C."/>
            <person name="Faraut T."/>
            <person name="Fievet G."/>
            <person name="Helmstetter N."/>
            <person name="King M."/>
            <person name="Knapp S.J."/>
            <person name="Lai Z."/>
            <person name="Le Paslier M.C."/>
            <person name="Lippi Y."/>
            <person name="Lorenzon L."/>
            <person name="Mandel J.R."/>
            <person name="Marage G."/>
            <person name="Marchand G."/>
            <person name="Marquand E."/>
            <person name="Bret-Mestries E."/>
            <person name="Morien E."/>
            <person name="Nambeesan S."/>
            <person name="Nguyen T."/>
            <person name="Pegot-Espagnet P."/>
            <person name="Pouilly N."/>
            <person name="Raftis F."/>
            <person name="Sallet E."/>
            <person name="Schiex T."/>
            <person name="Thomas J."/>
            <person name="Vandecasteele C."/>
            <person name="Vares D."/>
            <person name="Vear F."/>
            <person name="Vautrin S."/>
            <person name="Crespi M."/>
            <person name="Mangin B."/>
            <person name="Burke J.M."/>
            <person name="Salse J."/>
            <person name="Munos S."/>
            <person name="Vincourt P."/>
            <person name="Rieseberg L.H."/>
            <person name="Langlade N.B."/>
        </authorList>
    </citation>
    <scope>NUCLEOTIDE SEQUENCE</scope>
    <source>
        <tissue evidence="1">Leaves</tissue>
    </source>
</reference>
<organism evidence="1 2">
    <name type="scientific">Helianthus annuus</name>
    <name type="common">Common sunflower</name>
    <dbReference type="NCBI Taxonomy" id="4232"/>
    <lineage>
        <taxon>Eukaryota</taxon>
        <taxon>Viridiplantae</taxon>
        <taxon>Streptophyta</taxon>
        <taxon>Embryophyta</taxon>
        <taxon>Tracheophyta</taxon>
        <taxon>Spermatophyta</taxon>
        <taxon>Magnoliopsida</taxon>
        <taxon>eudicotyledons</taxon>
        <taxon>Gunneridae</taxon>
        <taxon>Pentapetalae</taxon>
        <taxon>asterids</taxon>
        <taxon>campanulids</taxon>
        <taxon>Asterales</taxon>
        <taxon>Asteraceae</taxon>
        <taxon>Asteroideae</taxon>
        <taxon>Heliantheae alliance</taxon>
        <taxon>Heliantheae</taxon>
        <taxon>Helianthus</taxon>
    </lineage>
</organism>